<dbReference type="InterPro" id="IPR050784">
    <property type="entry name" value="IAP"/>
</dbReference>
<name>A0ABQ9FEJ5_TEGGR</name>
<dbReference type="EMBL" id="JARBDR010000337">
    <property type="protein sequence ID" value="KAJ8315725.1"/>
    <property type="molecule type" value="Genomic_DNA"/>
</dbReference>
<dbReference type="PROSITE" id="PS01282">
    <property type="entry name" value="BIR_REPEAT_1"/>
    <property type="match status" value="1"/>
</dbReference>
<proteinExistence type="predicted"/>
<organism evidence="1 2">
    <name type="scientific">Tegillarca granosa</name>
    <name type="common">Malaysian cockle</name>
    <name type="synonym">Anadara granosa</name>
    <dbReference type="NCBI Taxonomy" id="220873"/>
    <lineage>
        <taxon>Eukaryota</taxon>
        <taxon>Metazoa</taxon>
        <taxon>Spiralia</taxon>
        <taxon>Lophotrochozoa</taxon>
        <taxon>Mollusca</taxon>
        <taxon>Bivalvia</taxon>
        <taxon>Autobranchia</taxon>
        <taxon>Pteriomorphia</taxon>
        <taxon>Arcoida</taxon>
        <taxon>Arcoidea</taxon>
        <taxon>Arcidae</taxon>
        <taxon>Tegillarca</taxon>
    </lineage>
</organism>
<dbReference type="CDD" id="cd00022">
    <property type="entry name" value="BIR"/>
    <property type="match status" value="1"/>
</dbReference>
<dbReference type="PROSITE" id="PS50143">
    <property type="entry name" value="BIR_REPEAT_2"/>
    <property type="match status" value="1"/>
</dbReference>
<dbReference type="InterPro" id="IPR001370">
    <property type="entry name" value="BIR_rpt"/>
</dbReference>
<dbReference type="SUPFAM" id="SSF57924">
    <property type="entry name" value="Inhibitor of apoptosis (IAP) repeat"/>
    <property type="match status" value="1"/>
</dbReference>
<dbReference type="PANTHER" id="PTHR10044">
    <property type="entry name" value="INHIBITOR OF APOPTOSIS"/>
    <property type="match status" value="1"/>
</dbReference>
<sequence>MVVERLDPLGINFQKPKYPSYAVLATRIRTYENWPENLTQKPKEMALAGFLYIGELDYCRCFFCGGGLRHWEAGDDPWVEHARWFPKCYFLRQNKGDAFVTIIQQAEKQLYLIFTSKLRIK</sequence>
<dbReference type="Proteomes" id="UP001217089">
    <property type="component" value="Unassembled WGS sequence"/>
</dbReference>
<evidence type="ECO:0000313" key="1">
    <source>
        <dbReference type="EMBL" id="KAJ8315725.1"/>
    </source>
</evidence>
<reference evidence="1 2" key="1">
    <citation type="submission" date="2022-12" db="EMBL/GenBank/DDBJ databases">
        <title>Chromosome-level genome of Tegillarca granosa.</title>
        <authorList>
            <person name="Kim J."/>
        </authorList>
    </citation>
    <scope>NUCLEOTIDE SEQUENCE [LARGE SCALE GENOMIC DNA]</scope>
    <source>
        <strain evidence="1">Teg-2019</strain>
        <tissue evidence="1">Adductor muscle</tissue>
    </source>
</reference>
<evidence type="ECO:0000313" key="2">
    <source>
        <dbReference type="Proteomes" id="UP001217089"/>
    </source>
</evidence>
<dbReference type="SMART" id="SM00238">
    <property type="entry name" value="BIR"/>
    <property type="match status" value="1"/>
</dbReference>
<protein>
    <submittedName>
        <fullName evidence="1">Uncharacterized protein</fullName>
    </submittedName>
</protein>
<gene>
    <name evidence="1" type="ORF">KUTeg_007875</name>
</gene>
<dbReference type="Gene3D" id="1.10.1170.10">
    <property type="entry name" value="Inhibitor Of Apoptosis Protein (2mihbC-IAP-1), Chain A"/>
    <property type="match status" value="1"/>
</dbReference>
<dbReference type="PANTHER" id="PTHR10044:SF139">
    <property type="entry name" value="DEATH-ASSOCIATED INHIBITOR OF APOPTOSIS 2"/>
    <property type="match status" value="1"/>
</dbReference>
<comment type="caution">
    <text evidence="1">The sequence shown here is derived from an EMBL/GenBank/DDBJ whole genome shotgun (WGS) entry which is preliminary data.</text>
</comment>
<dbReference type="Pfam" id="PF00653">
    <property type="entry name" value="BIR"/>
    <property type="match status" value="1"/>
</dbReference>
<keyword evidence="2" id="KW-1185">Reference proteome</keyword>
<accession>A0ABQ9FEJ5</accession>